<name>A0ABY4FW63_9MICO</name>
<evidence type="ECO:0000256" key="2">
    <source>
        <dbReference type="SAM" id="MobiDB-lite"/>
    </source>
</evidence>
<dbReference type="Proteomes" id="UP000831775">
    <property type="component" value="Chromosome"/>
</dbReference>
<evidence type="ECO:0008006" key="6">
    <source>
        <dbReference type="Google" id="ProtNLM"/>
    </source>
</evidence>
<dbReference type="EMBL" id="CP095043">
    <property type="protein sequence ID" value="UOQ60503.1"/>
    <property type="molecule type" value="Genomic_DNA"/>
</dbReference>
<feature type="transmembrane region" description="Helical" evidence="3">
    <location>
        <begin position="12"/>
        <end position="33"/>
    </location>
</feature>
<dbReference type="RefSeq" id="WP_244686196.1">
    <property type="nucleotide sequence ID" value="NZ_CP095043.1"/>
</dbReference>
<reference evidence="4 5" key="1">
    <citation type="submission" date="2022-04" db="EMBL/GenBank/DDBJ databases">
        <title>Leucobacter sp. isolated from rhizosphere of onion.</title>
        <authorList>
            <person name="Won M."/>
            <person name="Lee C.-M."/>
            <person name="Woen H.-Y."/>
            <person name="Kwon S.-W."/>
        </authorList>
    </citation>
    <scope>NUCLEOTIDE SEQUENCE [LARGE SCALE GENOMIC DNA]</scope>
    <source>
        <strain evidence="4 5">H25R-14</strain>
    </source>
</reference>
<keyword evidence="5" id="KW-1185">Reference proteome</keyword>
<evidence type="ECO:0000313" key="5">
    <source>
        <dbReference type="Proteomes" id="UP000831775"/>
    </source>
</evidence>
<sequence length="155" mass="17296">MRFSARTRAIAGVVLISALLVLYFVFAGIRAVALLSSGSVIPVLMGVAMLVLPLLGAWALLRELWFGKEATRLADRLDDAGRMPEEEVDVSPTGRPDREQAEAAFPKYRAEAEAEPESWQAWMRLGIVYDACGDRKRARGAIRQAIRLERNEIRR</sequence>
<feature type="transmembrane region" description="Helical" evidence="3">
    <location>
        <begin position="39"/>
        <end position="61"/>
    </location>
</feature>
<organism evidence="4 5">
    <name type="scientific">Leucobacter rhizosphaerae</name>
    <dbReference type="NCBI Taxonomy" id="2932245"/>
    <lineage>
        <taxon>Bacteria</taxon>
        <taxon>Bacillati</taxon>
        <taxon>Actinomycetota</taxon>
        <taxon>Actinomycetes</taxon>
        <taxon>Micrococcales</taxon>
        <taxon>Microbacteriaceae</taxon>
        <taxon>Leucobacter</taxon>
    </lineage>
</organism>
<accession>A0ABY4FW63</accession>
<dbReference type="PROSITE" id="PS50005">
    <property type="entry name" value="TPR"/>
    <property type="match status" value="1"/>
</dbReference>
<feature type="region of interest" description="Disordered" evidence="2">
    <location>
        <begin position="83"/>
        <end position="102"/>
    </location>
</feature>
<proteinExistence type="predicted"/>
<dbReference type="InterPro" id="IPR019734">
    <property type="entry name" value="TPR_rpt"/>
</dbReference>
<evidence type="ECO:0000256" key="3">
    <source>
        <dbReference type="SAM" id="Phobius"/>
    </source>
</evidence>
<gene>
    <name evidence="4" type="ORF">MUN76_00495</name>
</gene>
<keyword evidence="3" id="KW-1133">Transmembrane helix</keyword>
<evidence type="ECO:0000313" key="4">
    <source>
        <dbReference type="EMBL" id="UOQ60503.1"/>
    </source>
</evidence>
<protein>
    <recommendedName>
        <fullName evidence="6">Tetratricopeptide repeat protein</fullName>
    </recommendedName>
</protein>
<feature type="repeat" description="TPR" evidence="1">
    <location>
        <begin position="119"/>
        <end position="152"/>
    </location>
</feature>
<keyword evidence="1" id="KW-0802">TPR repeat</keyword>
<dbReference type="InterPro" id="IPR011990">
    <property type="entry name" value="TPR-like_helical_dom_sf"/>
</dbReference>
<keyword evidence="3" id="KW-0472">Membrane</keyword>
<dbReference type="Gene3D" id="1.25.40.10">
    <property type="entry name" value="Tetratricopeptide repeat domain"/>
    <property type="match status" value="1"/>
</dbReference>
<dbReference type="SUPFAM" id="SSF48452">
    <property type="entry name" value="TPR-like"/>
    <property type="match status" value="1"/>
</dbReference>
<keyword evidence="3" id="KW-0812">Transmembrane</keyword>
<evidence type="ECO:0000256" key="1">
    <source>
        <dbReference type="PROSITE-ProRule" id="PRU00339"/>
    </source>
</evidence>